<name>A0A1C9C979_9FLOR</name>
<proteinExistence type="predicted"/>
<keyword evidence="1" id="KW-0934">Plastid</keyword>
<dbReference type="EMBL" id="KX284712">
    <property type="protein sequence ID" value="AOM64950.1"/>
    <property type="molecule type" value="Genomic_DNA"/>
</dbReference>
<evidence type="ECO:0008006" key="2">
    <source>
        <dbReference type="Google" id="ProtNLM"/>
    </source>
</evidence>
<dbReference type="RefSeq" id="YP_009296015.1">
    <property type="nucleotide sequence ID" value="NC_031169.1"/>
</dbReference>
<dbReference type="InterPro" id="IPR019656">
    <property type="entry name" value="Uncharacterised_Ycf34"/>
</dbReference>
<dbReference type="GeneID" id="29072432"/>
<organism evidence="1">
    <name type="scientific">Schizymenia dubyi</name>
    <dbReference type="NCBI Taxonomy" id="38368"/>
    <lineage>
        <taxon>Eukaryota</taxon>
        <taxon>Rhodophyta</taxon>
        <taxon>Florideophyceae</taxon>
        <taxon>Rhodymeniophycidae</taxon>
        <taxon>Nemastomatales</taxon>
        <taxon>Schizymeniaceae</taxon>
        <taxon>Schizymenia</taxon>
    </lineage>
</organism>
<geneLocation type="plastid" evidence="1"/>
<protein>
    <recommendedName>
        <fullName evidence="2">Ycf34</fullName>
    </recommendedName>
</protein>
<evidence type="ECO:0000313" key="1">
    <source>
        <dbReference type="EMBL" id="AOM64950.1"/>
    </source>
</evidence>
<reference evidence="1" key="1">
    <citation type="journal article" date="2016" name="BMC Biol.">
        <title>Parallel evolution of highly conserved plastid genome architecture in red seaweeds and seed plants.</title>
        <authorList>
            <person name="Lee J."/>
            <person name="Cho C.H."/>
            <person name="Park S.I."/>
            <person name="Choi J.W."/>
            <person name="Song H.S."/>
            <person name="West J.A."/>
            <person name="Bhattacharya D."/>
            <person name="Yoon H.S."/>
        </authorList>
    </citation>
    <scope>NUCLEOTIDE SEQUENCE</scope>
</reference>
<accession>A0A1C9C979</accession>
<dbReference type="AlphaFoldDB" id="A0A1C9C979"/>
<gene>
    <name evidence="1" type="primary">ycf34</name>
    <name evidence="1" type="ORF">Schiz_067</name>
</gene>
<dbReference type="Pfam" id="PF10718">
    <property type="entry name" value="Ycf34"/>
    <property type="match status" value="1"/>
</dbReference>
<sequence>MCICVNCRHASFCTTYKLIQKQHGKKDINKHLFIPINTLIQININSKSEGAQFDWDLIECLSFIEKPGQWLIEQNTKKYFN</sequence>